<evidence type="ECO:0000313" key="3">
    <source>
        <dbReference type="EMBL" id="RWS01023.1"/>
    </source>
</evidence>
<dbReference type="GO" id="GO:0003676">
    <property type="term" value="F:nucleic acid binding"/>
    <property type="evidence" value="ECO:0007669"/>
    <property type="project" value="InterPro"/>
</dbReference>
<protein>
    <recommendedName>
        <fullName evidence="1">RNA-directed DNA polymerase</fullName>
        <ecNumber evidence="1">2.7.7.49</ecNumber>
    </recommendedName>
</protein>
<dbReference type="Gene3D" id="1.10.340.70">
    <property type="match status" value="1"/>
</dbReference>
<accession>A0A443QDB1</accession>
<dbReference type="OrthoDB" id="4369127at2759"/>
<dbReference type="Gene3D" id="3.30.420.10">
    <property type="entry name" value="Ribonuclease H-like superfamily/Ribonuclease H"/>
    <property type="match status" value="1"/>
</dbReference>
<dbReference type="Pfam" id="PF17921">
    <property type="entry name" value="Integrase_H2C2"/>
    <property type="match status" value="1"/>
</dbReference>
<sequence>MFKTLPDGRYFVPTEYRTTILKLYHDDASSGGHDGQFRTYYKIKARFFWHQMKEEIIKYVRSCSVCQHIKFKYKPRVDKMIIPNQSQNPFEVVHIDFAELTKRSDLNLKTKSFVIIVDEFTRMVFAKAMKEDVRSLIHYLKQHPKLPFIKKIVSDCGTVFKSNALVRFAEERQIILVNTSPYHPPGNGLAERKIRDIKKFIECYPNFRGGWKAALEAAVKHENRSYNNAIGCSPNFKAYGKTTLLEADKTIGIKEQNIHDEMHKTAEKQKEYYEKMKFYYDKKHFEPQQNICEGSLILVQCGFKGKKLVVNGPYKVVGLMKTGGILKNIIYEDEKGNEKIAHITNVRLYHSRKNEESSSGDVNEL</sequence>
<dbReference type="GO" id="GO:0015074">
    <property type="term" value="P:DNA integration"/>
    <property type="evidence" value="ECO:0007669"/>
    <property type="project" value="InterPro"/>
</dbReference>
<dbReference type="InterPro" id="IPR050951">
    <property type="entry name" value="Retrovirus_Pol_polyprotein"/>
</dbReference>
<dbReference type="PROSITE" id="PS50994">
    <property type="entry name" value="INTEGRASE"/>
    <property type="match status" value="1"/>
</dbReference>
<evidence type="ECO:0000313" key="4">
    <source>
        <dbReference type="Proteomes" id="UP000285301"/>
    </source>
</evidence>
<dbReference type="Proteomes" id="UP000285301">
    <property type="component" value="Unassembled WGS sequence"/>
</dbReference>
<dbReference type="EMBL" id="NCKU01010003">
    <property type="protein sequence ID" value="RWS01023.1"/>
    <property type="molecule type" value="Genomic_DNA"/>
</dbReference>
<organism evidence="3 4">
    <name type="scientific">Dinothrombium tinctorium</name>
    <dbReference type="NCBI Taxonomy" id="1965070"/>
    <lineage>
        <taxon>Eukaryota</taxon>
        <taxon>Metazoa</taxon>
        <taxon>Ecdysozoa</taxon>
        <taxon>Arthropoda</taxon>
        <taxon>Chelicerata</taxon>
        <taxon>Arachnida</taxon>
        <taxon>Acari</taxon>
        <taxon>Acariformes</taxon>
        <taxon>Trombidiformes</taxon>
        <taxon>Prostigmata</taxon>
        <taxon>Anystina</taxon>
        <taxon>Parasitengona</taxon>
        <taxon>Trombidioidea</taxon>
        <taxon>Trombidiidae</taxon>
        <taxon>Dinothrombium</taxon>
    </lineage>
</organism>
<dbReference type="InterPro" id="IPR012337">
    <property type="entry name" value="RNaseH-like_sf"/>
</dbReference>
<dbReference type="InterPro" id="IPR041588">
    <property type="entry name" value="Integrase_H2C2"/>
</dbReference>
<dbReference type="InterPro" id="IPR036397">
    <property type="entry name" value="RNaseH_sf"/>
</dbReference>
<dbReference type="FunFam" id="1.10.340.70:FF:000001">
    <property type="entry name" value="Retrovirus-related Pol polyprotein from transposon gypsy-like Protein"/>
    <property type="match status" value="1"/>
</dbReference>
<dbReference type="PANTHER" id="PTHR37984:SF5">
    <property type="entry name" value="PROTEIN NYNRIN-LIKE"/>
    <property type="match status" value="1"/>
</dbReference>
<dbReference type="EC" id="2.7.7.49" evidence="1"/>
<evidence type="ECO:0000259" key="2">
    <source>
        <dbReference type="PROSITE" id="PS50994"/>
    </source>
</evidence>
<evidence type="ECO:0000256" key="1">
    <source>
        <dbReference type="ARBA" id="ARBA00012493"/>
    </source>
</evidence>
<feature type="domain" description="Integrase catalytic" evidence="2">
    <location>
        <begin position="85"/>
        <end position="249"/>
    </location>
</feature>
<dbReference type="GO" id="GO:0003964">
    <property type="term" value="F:RNA-directed DNA polymerase activity"/>
    <property type="evidence" value="ECO:0007669"/>
    <property type="project" value="UniProtKB-EC"/>
</dbReference>
<reference evidence="3 4" key="1">
    <citation type="journal article" date="2018" name="Gigascience">
        <title>Genomes of trombidid mites reveal novel predicted allergens and laterally-transferred genes associated with secondary metabolism.</title>
        <authorList>
            <person name="Dong X."/>
            <person name="Chaisiri K."/>
            <person name="Xia D."/>
            <person name="Armstrong S.D."/>
            <person name="Fang Y."/>
            <person name="Donnelly M.J."/>
            <person name="Kadowaki T."/>
            <person name="McGarry J.W."/>
            <person name="Darby A.C."/>
            <person name="Makepeace B.L."/>
        </authorList>
    </citation>
    <scope>NUCLEOTIDE SEQUENCE [LARGE SCALE GENOMIC DNA]</scope>
    <source>
        <strain evidence="3">UoL-WK</strain>
    </source>
</reference>
<dbReference type="InterPro" id="IPR001584">
    <property type="entry name" value="Integrase_cat-core"/>
</dbReference>
<proteinExistence type="predicted"/>
<name>A0A443QDB1_9ACAR</name>
<dbReference type="PANTHER" id="PTHR37984">
    <property type="entry name" value="PROTEIN CBG26694"/>
    <property type="match status" value="1"/>
</dbReference>
<dbReference type="AlphaFoldDB" id="A0A443QDB1"/>
<gene>
    <name evidence="3" type="ORF">B4U79_18606</name>
</gene>
<dbReference type="STRING" id="1965070.A0A443QDB1"/>
<keyword evidence="4" id="KW-1185">Reference proteome</keyword>
<dbReference type="SUPFAM" id="SSF53098">
    <property type="entry name" value="Ribonuclease H-like"/>
    <property type="match status" value="1"/>
</dbReference>
<comment type="caution">
    <text evidence="3">The sequence shown here is derived from an EMBL/GenBank/DDBJ whole genome shotgun (WGS) entry which is preliminary data.</text>
</comment>